<keyword evidence="3" id="KW-1133">Transmembrane helix</keyword>
<keyword evidence="3" id="KW-0472">Membrane</keyword>
<feature type="transmembrane region" description="Helical" evidence="3">
    <location>
        <begin position="151"/>
        <end position="170"/>
    </location>
</feature>
<dbReference type="InterPro" id="IPR014032">
    <property type="entry name" value="Peptidase_A24A_bac"/>
</dbReference>
<keyword evidence="3" id="KW-0812">Transmembrane</keyword>
<accession>A0ABX2IVP2</accession>
<dbReference type="RefSeq" id="WP_174140150.1">
    <property type="nucleotide sequence ID" value="NZ_JABUFE010000029.1"/>
</dbReference>
<evidence type="ECO:0000313" key="6">
    <source>
        <dbReference type="Proteomes" id="UP000777935"/>
    </source>
</evidence>
<dbReference type="PANTHER" id="PTHR30487:SF0">
    <property type="entry name" value="PREPILIN LEADER PEPTIDASE_N-METHYLTRANSFERASE-RELATED"/>
    <property type="match status" value="1"/>
</dbReference>
<keyword evidence="6" id="KW-1185">Reference proteome</keyword>
<gene>
    <name evidence="5" type="ORF">HRQ87_19650</name>
</gene>
<feature type="domain" description="Prepilin type IV endopeptidase peptidase" evidence="4">
    <location>
        <begin position="28"/>
        <end position="134"/>
    </location>
</feature>
<dbReference type="PROSITE" id="PS51257">
    <property type="entry name" value="PROKAR_LIPOPROTEIN"/>
    <property type="match status" value="1"/>
</dbReference>
<feature type="transmembrane region" description="Helical" evidence="3">
    <location>
        <begin position="25"/>
        <end position="42"/>
    </location>
</feature>
<dbReference type="EMBL" id="JABUFE010000029">
    <property type="protein sequence ID" value="NSX56999.1"/>
    <property type="molecule type" value="Genomic_DNA"/>
</dbReference>
<comment type="caution">
    <text evidence="5">The sequence shown here is derived from an EMBL/GenBank/DDBJ whole genome shotgun (WGS) entry which is preliminary data.</text>
</comment>
<reference evidence="5 6" key="1">
    <citation type="submission" date="2020-06" db="EMBL/GenBank/DDBJ databases">
        <title>Sulfitobacter algicola sp. nov., isolated from green algae.</title>
        <authorList>
            <person name="Wang C."/>
        </authorList>
    </citation>
    <scope>NUCLEOTIDE SEQUENCE [LARGE SCALE GENOMIC DNA]</scope>
    <source>
        <strain evidence="5 6">1151</strain>
    </source>
</reference>
<evidence type="ECO:0000256" key="2">
    <source>
        <dbReference type="RuleBase" id="RU003793"/>
    </source>
</evidence>
<dbReference type="Pfam" id="PF01478">
    <property type="entry name" value="Peptidase_A24"/>
    <property type="match status" value="1"/>
</dbReference>
<feature type="transmembrane region" description="Helical" evidence="3">
    <location>
        <begin position="54"/>
        <end position="86"/>
    </location>
</feature>
<evidence type="ECO:0000256" key="3">
    <source>
        <dbReference type="SAM" id="Phobius"/>
    </source>
</evidence>
<dbReference type="Gene3D" id="1.20.120.1220">
    <property type="match status" value="1"/>
</dbReference>
<evidence type="ECO:0000259" key="4">
    <source>
        <dbReference type="Pfam" id="PF01478"/>
    </source>
</evidence>
<protein>
    <submittedName>
        <fullName evidence="5">Prepilin peptidase</fullName>
    </submittedName>
</protein>
<dbReference type="Proteomes" id="UP000777935">
    <property type="component" value="Unassembled WGS sequence"/>
</dbReference>
<name>A0ABX2IVP2_9RHOB</name>
<feature type="transmembrane region" description="Helical" evidence="3">
    <location>
        <begin position="106"/>
        <end position="139"/>
    </location>
</feature>
<dbReference type="InterPro" id="IPR050882">
    <property type="entry name" value="Prepilin_peptidase/N-MTase"/>
</dbReference>
<evidence type="ECO:0000313" key="5">
    <source>
        <dbReference type="EMBL" id="NSX56999.1"/>
    </source>
</evidence>
<evidence type="ECO:0000256" key="1">
    <source>
        <dbReference type="ARBA" id="ARBA00005801"/>
    </source>
</evidence>
<proteinExistence type="inferred from homology"/>
<dbReference type="InterPro" id="IPR000045">
    <property type="entry name" value="Prepilin_IV_endopep_pep"/>
</dbReference>
<organism evidence="5 6">
    <name type="scientific">Parasulfitobacter algicola</name>
    <dbReference type="NCBI Taxonomy" id="2614809"/>
    <lineage>
        <taxon>Bacteria</taxon>
        <taxon>Pseudomonadati</taxon>
        <taxon>Pseudomonadota</taxon>
        <taxon>Alphaproteobacteria</taxon>
        <taxon>Rhodobacterales</taxon>
        <taxon>Roseobacteraceae</taxon>
        <taxon>Parasulfitobacter</taxon>
    </lineage>
</organism>
<dbReference type="PANTHER" id="PTHR30487">
    <property type="entry name" value="TYPE 4 PREPILIN-LIKE PROTEINS LEADER PEPTIDE-PROCESSING ENZYME"/>
    <property type="match status" value="1"/>
</dbReference>
<dbReference type="PRINTS" id="PR00864">
    <property type="entry name" value="PREPILNPTASE"/>
</dbReference>
<comment type="similarity">
    <text evidence="1 2">Belongs to the peptidase A24 family.</text>
</comment>
<sequence length="172" mass="18602">MSRSFLILLHITVYTVAFAMLHGPWFSIVFAGCLIWASVVDFERFEIPDLASIFLWITGLAVAFGAGVFAWHLAATVIWGALFWGVAAFYRQVRGWDGLGFGDVKLIAGIAAWTGFYGTIWVVFMAAIAGIGMLLISGVSKAGKFQGPQQSAVAFGPFLCLSAWAIWLIGVS</sequence>